<geneLocation type="plasmid" evidence="4">
    <name>pSN254b</name>
</geneLocation>
<keyword evidence="1" id="KW-0175">Coiled coil</keyword>
<dbReference type="AlphaFoldDB" id="A0A096Y629"/>
<name>A0A096Y629_AERSS</name>
<dbReference type="Pfam" id="PF22470">
    <property type="entry name" value="Histone_HNS_N"/>
    <property type="match status" value="1"/>
</dbReference>
<feature type="domain" description="DNA-binding protein H-NS-like N-terminal" evidence="3">
    <location>
        <begin position="19"/>
        <end position="91"/>
    </location>
</feature>
<dbReference type="InterPro" id="IPR027454">
    <property type="entry name" value="Histone_HNS_N"/>
</dbReference>
<dbReference type="GO" id="GO:0046983">
    <property type="term" value="F:protein dimerization activity"/>
    <property type="evidence" value="ECO:0007669"/>
    <property type="project" value="InterPro"/>
</dbReference>
<dbReference type="RefSeq" id="WP_000651490.1">
    <property type="nucleotide sequence ID" value="NZ_JRYW01000033.1"/>
</dbReference>
<dbReference type="EMBL" id="KJ909290">
    <property type="protein sequence ID" value="AIM49525.1"/>
    <property type="molecule type" value="Genomic_DNA"/>
</dbReference>
<dbReference type="InterPro" id="IPR054180">
    <property type="entry name" value="H-NS-like_N"/>
</dbReference>
<evidence type="ECO:0000256" key="2">
    <source>
        <dbReference type="SAM" id="MobiDB-lite"/>
    </source>
</evidence>
<proteinExistence type="predicted"/>
<evidence type="ECO:0000256" key="1">
    <source>
        <dbReference type="SAM" id="Coils"/>
    </source>
</evidence>
<organism evidence="4">
    <name type="scientific">Aeromonas salmonicida subsp. salmonicida</name>
    <dbReference type="NCBI Taxonomy" id="29491"/>
    <lineage>
        <taxon>Bacteria</taxon>
        <taxon>Pseudomonadati</taxon>
        <taxon>Pseudomonadota</taxon>
        <taxon>Gammaproteobacteria</taxon>
        <taxon>Aeromonadales</taxon>
        <taxon>Aeromonadaceae</taxon>
        <taxon>Aeromonas</taxon>
    </lineage>
</organism>
<evidence type="ECO:0000259" key="3">
    <source>
        <dbReference type="Pfam" id="PF22470"/>
    </source>
</evidence>
<reference evidence="4" key="1">
    <citation type="journal article" date="2014" name="Antimicrob. Agents Chemother.">
        <title>Detection of variants of the pRAS3, pAB5S9, and pSN254 plasmids in Aeromonas salmonicida subsp. salmonicida: multidrug-resistance, interspecies exchanges, and plasmid reshaping.</title>
        <authorList>
            <person name="Vincent A.T."/>
            <person name="Trudel M.V."/>
            <person name="Paquet V.E."/>
            <person name="Boyle B."/>
            <person name="Tanaka K.H."/>
            <person name="Dallaire-Dufresne S."/>
            <person name="Daher R.K."/>
            <person name="Frenette M."/>
            <person name="Derome N."/>
            <person name="Charette S.J."/>
        </authorList>
    </citation>
    <scope>NUCLEOTIDE SEQUENCE</scope>
    <source>
        <strain evidence="4">2004-05MF26</strain>
        <plasmid evidence="4">pSN254b</plasmid>
    </source>
</reference>
<protein>
    <recommendedName>
        <fullName evidence="3">DNA-binding protein H-NS-like N-terminal domain-containing protein</fullName>
    </recommendedName>
</protein>
<feature type="region of interest" description="Disordered" evidence="2">
    <location>
        <begin position="98"/>
        <end position="119"/>
    </location>
</feature>
<keyword evidence="4" id="KW-0614">Plasmid</keyword>
<dbReference type="GeneID" id="39514978"/>
<accession>A0A096Y629</accession>
<sequence length="139" mass="16201">MKDHEEFSTLSAAERRELIIAELKRKSRIRTLLRGLPLDEVREIIDRMKGVLNELEEEYKKREEEEKEKRAQAERIMSDMESCGVDIGLLNEMFTSRSEPDNAKYSKDGVSWSGQGRRPDAFKGLGAVELERYRIPQKK</sequence>
<dbReference type="GeneID" id="93521486"/>
<feature type="compositionally biased region" description="Basic and acidic residues" evidence="2">
    <location>
        <begin position="98"/>
        <end position="107"/>
    </location>
</feature>
<evidence type="ECO:0000313" key="4">
    <source>
        <dbReference type="EMBL" id="AIM49525.1"/>
    </source>
</evidence>
<feature type="coiled-coil region" evidence="1">
    <location>
        <begin position="38"/>
        <end position="76"/>
    </location>
</feature>
<dbReference type="Gene3D" id="1.10.287.1050">
    <property type="entry name" value="H-NS histone-like proteins"/>
    <property type="match status" value="1"/>
</dbReference>